<gene>
    <name evidence="1" type="ORF">NK662_04010</name>
</gene>
<dbReference type="AlphaFoldDB" id="A0AA42BPN1"/>
<accession>A0AA42BPN1</accession>
<reference evidence="1" key="1">
    <citation type="submission" date="2022-07" db="EMBL/GenBank/DDBJ databases">
        <authorList>
            <person name="Li W.-J."/>
            <person name="Deng Q.-Q."/>
        </authorList>
    </citation>
    <scope>NUCLEOTIDE SEQUENCE</scope>
    <source>
        <strain evidence="1">SYSU M60031</strain>
    </source>
</reference>
<keyword evidence="2" id="KW-1185">Reference proteome</keyword>
<dbReference type="Gene3D" id="3.40.50.1580">
    <property type="entry name" value="Nucleoside phosphorylase domain"/>
    <property type="match status" value="1"/>
</dbReference>
<proteinExistence type="predicted"/>
<sequence length="84" mass="9363">MRKWIMGLICIIGLLYPETAHAEEKGLMGSMKGAAISHVAYLNHVPFVIVRAIADDAKEFDKLILLACRQSTAIVEQMMKGEFQ</sequence>
<comment type="caution">
    <text evidence="1">The sequence shown here is derived from an EMBL/GenBank/DDBJ whole genome shotgun (WGS) entry which is preliminary data.</text>
</comment>
<dbReference type="SUPFAM" id="SSF53167">
    <property type="entry name" value="Purine and uridine phosphorylases"/>
    <property type="match status" value="1"/>
</dbReference>
<protein>
    <recommendedName>
        <fullName evidence="3">5'-methylthioadenosine/S-adenosylhomocysteine nucleosidase</fullName>
    </recommendedName>
</protein>
<dbReference type="EMBL" id="JANCLT010000002">
    <property type="protein sequence ID" value="MCP8967704.1"/>
    <property type="molecule type" value="Genomic_DNA"/>
</dbReference>
<dbReference type="Proteomes" id="UP001156102">
    <property type="component" value="Unassembled WGS sequence"/>
</dbReference>
<dbReference type="RefSeq" id="WP_254757622.1">
    <property type="nucleotide sequence ID" value="NZ_JANCLT010000002.1"/>
</dbReference>
<dbReference type="GO" id="GO:0003824">
    <property type="term" value="F:catalytic activity"/>
    <property type="evidence" value="ECO:0007669"/>
    <property type="project" value="InterPro"/>
</dbReference>
<organism evidence="1 2">
    <name type="scientific">Ectobacillus ponti</name>
    <dbReference type="NCBI Taxonomy" id="2961894"/>
    <lineage>
        <taxon>Bacteria</taxon>
        <taxon>Bacillati</taxon>
        <taxon>Bacillota</taxon>
        <taxon>Bacilli</taxon>
        <taxon>Bacillales</taxon>
        <taxon>Bacillaceae</taxon>
        <taxon>Ectobacillus</taxon>
    </lineage>
</organism>
<evidence type="ECO:0008006" key="3">
    <source>
        <dbReference type="Google" id="ProtNLM"/>
    </source>
</evidence>
<evidence type="ECO:0000313" key="2">
    <source>
        <dbReference type="Proteomes" id="UP001156102"/>
    </source>
</evidence>
<dbReference type="InterPro" id="IPR035994">
    <property type="entry name" value="Nucleoside_phosphorylase_sf"/>
</dbReference>
<name>A0AA42BPN1_9BACI</name>
<evidence type="ECO:0000313" key="1">
    <source>
        <dbReference type="EMBL" id="MCP8967704.1"/>
    </source>
</evidence>
<dbReference type="GO" id="GO:0009116">
    <property type="term" value="P:nucleoside metabolic process"/>
    <property type="evidence" value="ECO:0007669"/>
    <property type="project" value="InterPro"/>
</dbReference>